<dbReference type="EC" id="2.4.-.-" evidence="2"/>
<sequence length="797" mass="84936">MALRLPADLAASSAPPAGAPPVAAPPAAETGPVALGAWRAAWAAAAQETPARRHARRLRLIEELLGDAGGHRPADLTSRLLALADALVAALEDEPREPLLLNHAGVALYELGALRAADALFRAAERLDPQLPFVAGNRAEIRRRRAAGLGGTVALDAAAARRLKVLGERARRVAARARPAEGLTLSLCMIVRDEEAMLPACLSAVAHAVDELVIVDTGSVDRTVEIAESFGARVLHHPWTGDFAAARNVSFDAATGDWLLYLDADEVLVDDDAQHLRALTGHVWREALYLRGASHTGDLDDGTAVTHDSLRLFRNRPGRRFAGRLHEQVQGLEELTPDRFAVTDVRFEHYGYLGEVRAAKGKRTRNRDALAAQIADGDRSPFVRFNLGMEHRAEGEHEEALVHFRGAWEDLRGVPDGERLGFVPMLALHLVDALHVTGRRAEAAECAREVLDRYPGFTDVVHVEGALALDAGDLATAEARFRRCLELGDAPSAMSGSAGAGTFLAARALAGVLQRQERRHEAIALLEGTLRDHPRHLRTVEDLALALRADGVEADEVVARVAATGVGEHPVARYLLGRALLRTGAVAGAEAQLRTALAGRPGSDAARVALVEALLAQGRFDDAAREAAAVAPEGPHGPAARRHACFARLAGADDGSVPLEGLDRLPPAEAALFAAWATPGADGPPIAAGAAPLARTMLGALLRLQRFEAFARLVAAHERVDLPWRERRETLADLYLRHGFLSSAGEEWLRVVDRQGPDARALRGLALVAAQSGMTEDAVALAADAEALAGRPLEEIA</sequence>
<reference evidence="2 3" key="1">
    <citation type="submission" date="2023-11" db="EMBL/GenBank/DDBJ databases">
        <authorList>
            <person name="Xu M."/>
            <person name="Jiang T."/>
        </authorList>
    </citation>
    <scope>NUCLEOTIDE SEQUENCE [LARGE SCALE GENOMIC DNA]</scope>
    <source>
        <strain evidence="2 3">SD</strain>
    </source>
</reference>
<dbReference type="Pfam" id="PF00535">
    <property type="entry name" value="Glycos_transf_2"/>
    <property type="match status" value="1"/>
</dbReference>
<dbReference type="InterPro" id="IPR029044">
    <property type="entry name" value="Nucleotide-diphossugar_trans"/>
</dbReference>
<evidence type="ECO:0000259" key="1">
    <source>
        <dbReference type="Pfam" id="PF00535"/>
    </source>
</evidence>
<dbReference type="GO" id="GO:0016757">
    <property type="term" value="F:glycosyltransferase activity"/>
    <property type="evidence" value="ECO:0007669"/>
    <property type="project" value="UniProtKB-KW"/>
</dbReference>
<keyword evidence="2" id="KW-0328">Glycosyltransferase</keyword>
<dbReference type="CDD" id="cd02511">
    <property type="entry name" value="Beta4Glucosyltransferase"/>
    <property type="match status" value="1"/>
</dbReference>
<dbReference type="InterPro" id="IPR001173">
    <property type="entry name" value="Glyco_trans_2-like"/>
</dbReference>
<dbReference type="Gene3D" id="3.90.550.10">
    <property type="entry name" value="Spore Coat Polysaccharide Biosynthesis Protein SpsA, Chain A"/>
    <property type="match status" value="1"/>
</dbReference>
<dbReference type="Proteomes" id="UP001277761">
    <property type="component" value="Unassembled WGS sequence"/>
</dbReference>
<accession>A0ABU4VPQ9</accession>
<dbReference type="Pfam" id="PF13432">
    <property type="entry name" value="TPR_16"/>
    <property type="match status" value="1"/>
</dbReference>
<proteinExistence type="predicted"/>
<dbReference type="PANTHER" id="PTHR43630:SF2">
    <property type="entry name" value="GLYCOSYLTRANSFERASE"/>
    <property type="match status" value="1"/>
</dbReference>
<dbReference type="InterPro" id="IPR011990">
    <property type="entry name" value="TPR-like_helical_dom_sf"/>
</dbReference>
<gene>
    <name evidence="2" type="ORF">SK069_14575</name>
</gene>
<feature type="domain" description="Glycosyltransferase 2-like" evidence="1">
    <location>
        <begin position="186"/>
        <end position="276"/>
    </location>
</feature>
<organism evidence="2 3">
    <name type="scientific">Patulibacter brassicae</name>
    <dbReference type="NCBI Taxonomy" id="1705717"/>
    <lineage>
        <taxon>Bacteria</taxon>
        <taxon>Bacillati</taxon>
        <taxon>Actinomycetota</taxon>
        <taxon>Thermoleophilia</taxon>
        <taxon>Solirubrobacterales</taxon>
        <taxon>Patulibacteraceae</taxon>
        <taxon>Patulibacter</taxon>
    </lineage>
</organism>
<dbReference type="PANTHER" id="PTHR43630">
    <property type="entry name" value="POLY-BETA-1,6-N-ACETYL-D-GLUCOSAMINE SYNTHASE"/>
    <property type="match status" value="1"/>
</dbReference>
<dbReference type="SUPFAM" id="SSF48452">
    <property type="entry name" value="TPR-like"/>
    <property type="match status" value="1"/>
</dbReference>
<dbReference type="Gene3D" id="1.25.40.10">
    <property type="entry name" value="Tetratricopeptide repeat domain"/>
    <property type="match status" value="3"/>
</dbReference>
<comment type="caution">
    <text evidence="2">The sequence shown here is derived from an EMBL/GenBank/DDBJ whole genome shotgun (WGS) entry which is preliminary data.</text>
</comment>
<evidence type="ECO:0000313" key="3">
    <source>
        <dbReference type="Proteomes" id="UP001277761"/>
    </source>
</evidence>
<keyword evidence="3" id="KW-1185">Reference proteome</keyword>
<dbReference type="RefSeq" id="WP_319954979.1">
    <property type="nucleotide sequence ID" value="NZ_JAXAVX010000008.1"/>
</dbReference>
<dbReference type="EMBL" id="JAXAVX010000008">
    <property type="protein sequence ID" value="MDX8152823.1"/>
    <property type="molecule type" value="Genomic_DNA"/>
</dbReference>
<dbReference type="Pfam" id="PF14559">
    <property type="entry name" value="TPR_19"/>
    <property type="match status" value="1"/>
</dbReference>
<keyword evidence="2" id="KW-0808">Transferase</keyword>
<dbReference type="SUPFAM" id="SSF53448">
    <property type="entry name" value="Nucleotide-diphospho-sugar transferases"/>
    <property type="match status" value="1"/>
</dbReference>
<protein>
    <submittedName>
        <fullName evidence="2">Glycosyltransferase</fullName>
        <ecNumber evidence="2">2.4.-.-</ecNumber>
    </submittedName>
</protein>
<name>A0ABU4VPQ9_9ACTN</name>
<evidence type="ECO:0000313" key="2">
    <source>
        <dbReference type="EMBL" id="MDX8152823.1"/>
    </source>
</evidence>